<organism evidence="8 9">
    <name type="scientific">Ascobolus immersus RN42</name>
    <dbReference type="NCBI Taxonomy" id="1160509"/>
    <lineage>
        <taxon>Eukaryota</taxon>
        <taxon>Fungi</taxon>
        <taxon>Dikarya</taxon>
        <taxon>Ascomycota</taxon>
        <taxon>Pezizomycotina</taxon>
        <taxon>Pezizomycetes</taxon>
        <taxon>Pezizales</taxon>
        <taxon>Ascobolaceae</taxon>
        <taxon>Ascobolus</taxon>
    </lineage>
</organism>
<proteinExistence type="predicted"/>
<dbReference type="SUPFAM" id="SSF103473">
    <property type="entry name" value="MFS general substrate transporter"/>
    <property type="match status" value="1"/>
</dbReference>
<evidence type="ECO:0000256" key="1">
    <source>
        <dbReference type="ARBA" id="ARBA00004141"/>
    </source>
</evidence>
<dbReference type="AlphaFoldDB" id="A0A3N4II34"/>
<dbReference type="Pfam" id="PF07690">
    <property type="entry name" value="MFS_1"/>
    <property type="match status" value="1"/>
</dbReference>
<keyword evidence="5 6" id="KW-0472">Membrane</keyword>
<evidence type="ECO:0000256" key="2">
    <source>
        <dbReference type="ARBA" id="ARBA00022448"/>
    </source>
</evidence>
<dbReference type="PROSITE" id="PS50850">
    <property type="entry name" value="MFS"/>
    <property type="match status" value="1"/>
</dbReference>
<keyword evidence="4 6" id="KW-1133">Transmembrane helix</keyword>
<keyword evidence="9" id="KW-1185">Reference proteome</keyword>
<dbReference type="InterPro" id="IPR036259">
    <property type="entry name" value="MFS_trans_sf"/>
</dbReference>
<evidence type="ECO:0000259" key="7">
    <source>
        <dbReference type="PROSITE" id="PS50850"/>
    </source>
</evidence>
<feature type="transmembrane region" description="Helical" evidence="6">
    <location>
        <begin position="375"/>
        <end position="398"/>
    </location>
</feature>
<dbReference type="FunFam" id="1.20.1250.20:FF:000034">
    <property type="entry name" value="MFS general substrate transporter"/>
    <property type="match status" value="1"/>
</dbReference>
<dbReference type="Gene3D" id="1.20.1250.20">
    <property type="entry name" value="MFS general substrate transporter like domains"/>
    <property type="match status" value="2"/>
</dbReference>
<dbReference type="GO" id="GO:0022857">
    <property type="term" value="F:transmembrane transporter activity"/>
    <property type="evidence" value="ECO:0007669"/>
    <property type="project" value="InterPro"/>
</dbReference>
<sequence length="493" mass="54971">MATATKFDADQKSIEKTASLGLGSSNASNDEVDMSTIDKKALLRRVDMHVLPMLVIVYIFAFLDRVNIGNASVFGMSKDLGLEGNQYNVALCVFFIPYILAEIPSNLILKAVSPRIFLSACIFAFGLITLCQGFIKKYEHLIVTRLLLGLFETGVFPGAFYILSMWYPRHASQKRFTFFFLSTAIAGAFGGLLAYGLGHIHAAGYAPWRWIFIIEGAMTCVIGIISFFTLADFPEEAKWLNDNERKYLQQRINKDIGDADRAEKLKFSDLTIVFTDYKFVLSALAYFGCVIPIYAFAYFCPTIIKGWGIDALMTQVRTIPIWAFAWIFSFATAILSDRLRKRFVFIIVPTLVALVGFILLIALPDPEIATANVGVKYFALFLCLAGMFACSPIVVGWFTTNLRTHKQRSIGSAWQIAFGNCGGIVATFVFPAEDGPAYTVGYSVCIGVIVLILVTVSTMFVMMRAENQKFERLEQEQNEEGRAVGEKGFRYLI</sequence>
<name>A0A3N4II34_ASCIM</name>
<feature type="transmembrane region" description="Helical" evidence="6">
    <location>
        <begin position="49"/>
        <end position="68"/>
    </location>
</feature>
<keyword evidence="2" id="KW-0813">Transport</keyword>
<feature type="transmembrane region" description="Helical" evidence="6">
    <location>
        <begin position="279"/>
        <end position="299"/>
    </location>
</feature>
<keyword evidence="3 6" id="KW-0812">Transmembrane</keyword>
<evidence type="ECO:0000256" key="4">
    <source>
        <dbReference type="ARBA" id="ARBA00022989"/>
    </source>
</evidence>
<dbReference type="STRING" id="1160509.A0A3N4II34"/>
<feature type="transmembrane region" description="Helical" evidence="6">
    <location>
        <begin position="141"/>
        <end position="164"/>
    </location>
</feature>
<feature type="transmembrane region" description="Helical" evidence="6">
    <location>
        <begin position="343"/>
        <end position="363"/>
    </location>
</feature>
<evidence type="ECO:0000256" key="3">
    <source>
        <dbReference type="ARBA" id="ARBA00022692"/>
    </source>
</evidence>
<dbReference type="GO" id="GO:0005886">
    <property type="term" value="C:plasma membrane"/>
    <property type="evidence" value="ECO:0007669"/>
    <property type="project" value="TreeGrafter"/>
</dbReference>
<feature type="transmembrane region" description="Helical" evidence="6">
    <location>
        <begin position="319"/>
        <end position="336"/>
    </location>
</feature>
<evidence type="ECO:0000256" key="6">
    <source>
        <dbReference type="SAM" id="Phobius"/>
    </source>
</evidence>
<dbReference type="OrthoDB" id="2985014at2759"/>
<dbReference type="InterPro" id="IPR011701">
    <property type="entry name" value="MFS"/>
</dbReference>
<feature type="transmembrane region" description="Helical" evidence="6">
    <location>
        <begin position="210"/>
        <end position="231"/>
    </location>
</feature>
<dbReference type="PANTHER" id="PTHR43791:SF46">
    <property type="entry name" value="MAJOR FACILITATOR SUPERFAMILY (MFS) PROFILE DOMAIN-CONTAINING PROTEIN-RELATED"/>
    <property type="match status" value="1"/>
</dbReference>
<evidence type="ECO:0000313" key="8">
    <source>
        <dbReference type="EMBL" id="RPA85812.1"/>
    </source>
</evidence>
<dbReference type="InterPro" id="IPR020846">
    <property type="entry name" value="MFS_dom"/>
</dbReference>
<dbReference type="FunFam" id="1.20.1250.20:FF:000068">
    <property type="entry name" value="MFS general substrate transporter"/>
    <property type="match status" value="1"/>
</dbReference>
<evidence type="ECO:0000256" key="5">
    <source>
        <dbReference type="ARBA" id="ARBA00023136"/>
    </source>
</evidence>
<accession>A0A3N4II34</accession>
<dbReference type="Proteomes" id="UP000275078">
    <property type="component" value="Unassembled WGS sequence"/>
</dbReference>
<reference evidence="8 9" key="1">
    <citation type="journal article" date="2018" name="Nat. Ecol. Evol.">
        <title>Pezizomycetes genomes reveal the molecular basis of ectomycorrhizal truffle lifestyle.</title>
        <authorList>
            <person name="Murat C."/>
            <person name="Payen T."/>
            <person name="Noel B."/>
            <person name="Kuo A."/>
            <person name="Morin E."/>
            <person name="Chen J."/>
            <person name="Kohler A."/>
            <person name="Krizsan K."/>
            <person name="Balestrini R."/>
            <person name="Da Silva C."/>
            <person name="Montanini B."/>
            <person name="Hainaut M."/>
            <person name="Levati E."/>
            <person name="Barry K.W."/>
            <person name="Belfiori B."/>
            <person name="Cichocki N."/>
            <person name="Clum A."/>
            <person name="Dockter R.B."/>
            <person name="Fauchery L."/>
            <person name="Guy J."/>
            <person name="Iotti M."/>
            <person name="Le Tacon F."/>
            <person name="Lindquist E.A."/>
            <person name="Lipzen A."/>
            <person name="Malagnac F."/>
            <person name="Mello A."/>
            <person name="Molinier V."/>
            <person name="Miyauchi S."/>
            <person name="Poulain J."/>
            <person name="Riccioni C."/>
            <person name="Rubini A."/>
            <person name="Sitrit Y."/>
            <person name="Splivallo R."/>
            <person name="Traeger S."/>
            <person name="Wang M."/>
            <person name="Zifcakova L."/>
            <person name="Wipf D."/>
            <person name="Zambonelli A."/>
            <person name="Paolocci F."/>
            <person name="Nowrousian M."/>
            <person name="Ottonello S."/>
            <person name="Baldrian P."/>
            <person name="Spatafora J.W."/>
            <person name="Henrissat B."/>
            <person name="Nagy L.G."/>
            <person name="Aury J.M."/>
            <person name="Wincker P."/>
            <person name="Grigoriev I.V."/>
            <person name="Bonfante P."/>
            <person name="Martin F.M."/>
        </authorList>
    </citation>
    <scope>NUCLEOTIDE SEQUENCE [LARGE SCALE GENOMIC DNA]</scope>
    <source>
        <strain evidence="8 9">RN42</strain>
    </source>
</reference>
<evidence type="ECO:0000313" key="9">
    <source>
        <dbReference type="Proteomes" id="UP000275078"/>
    </source>
</evidence>
<feature type="domain" description="Major facilitator superfamily (MFS) profile" evidence="7">
    <location>
        <begin position="50"/>
        <end position="469"/>
    </location>
</feature>
<dbReference type="PANTHER" id="PTHR43791">
    <property type="entry name" value="PERMEASE-RELATED"/>
    <property type="match status" value="1"/>
</dbReference>
<protein>
    <submittedName>
        <fullName evidence="8">MFS general substrate transporter</fullName>
    </submittedName>
</protein>
<feature type="transmembrane region" description="Helical" evidence="6">
    <location>
        <begin position="176"/>
        <end position="198"/>
    </location>
</feature>
<comment type="subcellular location">
    <subcellularLocation>
        <location evidence="1">Membrane</location>
        <topology evidence="1">Multi-pass membrane protein</topology>
    </subcellularLocation>
</comment>
<feature type="transmembrane region" description="Helical" evidence="6">
    <location>
        <begin position="116"/>
        <end position="135"/>
    </location>
</feature>
<gene>
    <name evidence="8" type="ORF">BJ508DRAFT_204959</name>
</gene>
<feature type="transmembrane region" description="Helical" evidence="6">
    <location>
        <begin position="438"/>
        <end position="462"/>
    </location>
</feature>
<feature type="transmembrane region" description="Helical" evidence="6">
    <location>
        <begin position="410"/>
        <end position="432"/>
    </location>
</feature>
<dbReference type="EMBL" id="ML119652">
    <property type="protein sequence ID" value="RPA85812.1"/>
    <property type="molecule type" value="Genomic_DNA"/>
</dbReference>
<feature type="transmembrane region" description="Helical" evidence="6">
    <location>
        <begin position="88"/>
        <end position="109"/>
    </location>
</feature>